<feature type="chain" id="PRO_5019315864" evidence="8">
    <location>
        <begin position="24"/>
        <end position="450"/>
    </location>
</feature>
<dbReference type="GO" id="GO:0009279">
    <property type="term" value="C:cell outer membrane"/>
    <property type="evidence" value="ECO:0007669"/>
    <property type="project" value="UniProtKB-SubCell"/>
</dbReference>
<evidence type="ECO:0000256" key="3">
    <source>
        <dbReference type="ARBA" id="ARBA00022448"/>
    </source>
</evidence>
<evidence type="ECO:0000313" key="9">
    <source>
        <dbReference type="EMBL" id="RJF69160.1"/>
    </source>
</evidence>
<keyword evidence="3" id="KW-0813">Transport</keyword>
<keyword evidence="8" id="KW-0732">Signal</keyword>
<dbReference type="SUPFAM" id="SSF56954">
    <property type="entry name" value="Outer membrane efflux proteins (OEP)"/>
    <property type="match status" value="1"/>
</dbReference>
<evidence type="ECO:0000256" key="4">
    <source>
        <dbReference type="ARBA" id="ARBA00022452"/>
    </source>
</evidence>
<organism evidence="9 10">
    <name type="scientific">Deinococcus cavernae</name>
    <dbReference type="NCBI Taxonomy" id="2320857"/>
    <lineage>
        <taxon>Bacteria</taxon>
        <taxon>Thermotogati</taxon>
        <taxon>Deinococcota</taxon>
        <taxon>Deinococci</taxon>
        <taxon>Deinococcales</taxon>
        <taxon>Deinococcaceae</taxon>
        <taxon>Deinococcus</taxon>
    </lineage>
</organism>
<reference evidence="9 10" key="1">
    <citation type="submission" date="2018-09" db="EMBL/GenBank/DDBJ databases">
        <authorList>
            <person name="Zhu H."/>
        </authorList>
    </citation>
    <scope>NUCLEOTIDE SEQUENCE [LARGE SCALE GENOMIC DNA]</scope>
    <source>
        <strain evidence="9 10">K2S05-167</strain>
    </source>
</reference>
<feature type="signal peptide" evidence="8">
    <location>
        <begin position="1"/>
        <end position="23"/>
    </location>
</feature>
<dbReference type="Pfam" id="PF02321">
    <property type="entry name" value="OEP"/>
    <property type="match status" value="2"/>
</dbReference>
<keyword evidence="4" id="KW-1134">Transmembrane beta strand</keyword>
<dbReference type="PANTHER" id="PTHR30026">
    <property type="entry name" value="OUTER MEMBRANE PROTEIN TOLC"/>
    <property type="match status" value="1"/>
</dbReference>
<protein>
    <submittedName>
        <fullName evidence="9">TolC family protein</fullName>
    </submittedName>
</protein>
<keyword evidence="10" id="KW-1185">Reference proteome</keyword>
<evidence type="ECO:0000256" key="5">
    <source>
        <dbReference type="ARBA" id="ARBA00022692"/>
    </source>
</evidence>
<evidence type="ECO:0000256" key="1">
    <source>
        <dbReference type="ARBA" id="ARBA00004442"/>
    </source>
</evidence>
<comment type="similarity">
    <text evidence="2">Belongs to the outer membrane factor (OMF) (TC 1.B.17) family.</text>
</comment>
<evidence type="ECO:0000256" key="6">
    <source>
        <dbReference type="ARBA" id="ARBA00023136"/>
    </source>
</evidence>
<keyword evidence="6" id="KW-0472">Membrane</keyword>
<dbReference type="AlphaFoldDB" id="A0A418V0D0"/>
<dbReference type="InterPro" id="IPR003423">
    <property type="entry name" value="OMP_efflux"/>
</dbReference>
<dbReference type="OrthoDB" id="60755at2"/>
<keyword evidence="7" id="KW-0998">Cell outer membrane</keyword>
<accession>A0A418V0D0</accession>
<dbReference type="GO" id="GO:0015562">
    <property type="term" value="F:efflux transmembrane transporter activity"/>
    <property type="evidence" value="ECO:0007669"/>
    <property type="project" value="InterPro"/>
</dbReference>
<sequence length="450" mass="46141">MRFPILSAALLCGAALAQTATPAAPPATPLTLDAALQSLAQSPSVTQAALSVQVAQTNLNAARTARGLSVSVNGNATYTGPYSTTANGTPTSVPGDLGGSAGVQVSLGILPWSSNQYGLYAAQRALNLSQAQLRSSELTARLNVAQQYFGAVLAQQELELATRTLALRQRELTVRQAQQTAGNATTEAVLNAQANVQAAQGTQLQATSSLDTAQRGLSAALGREIGNVSFSSRPADTLTLPDVAALVASARAGRPEVIDAQNDLAAAQEALEQQERAVKLPDVTASARYGPAGSGGLSTSLNLQAGTASVGYNVPFGNDSTPNRVVASISGSYTVFSPAQKAQLSAAQAAVTQARLTLSVQQQNVELDVRSKYSTLQIALLTVQSKVSAVQVAQSTLATARTRLQAGTATADDVTAAELGVAQAERDLLAARISAQLALISLQNAAVRVN</sequence>
<comment type="caution">
    <text evidence="9">The sequence shown here is derived from an EMBL/GenBank/DDBJ whole genome shotgun (WGS) entry which is preliminary data.</text>
</comment>
<evidence type="ECO:0000313" key="10">
    <source>
        <dbReference type="Proteomes" id="UP000286287"/>
    </source>
</evidence>
<dbReference type="InterPro" id="IPR051906">
    <property type="entry name" value="TolC-like"/>
</dbReference>
<dbReference type="PANTHER" id="PTHR30026:SF20">
    <property type="entry name" value="OUTER MEMBRANE PROTEIN TOLC"/>
    <property type="match status" value="1"/>
</dbReference>
<dbReference type="GO" id="GO:1990281">
    <property type="term" value="C:efflux pump complex"/>
    <property type="evidence" value="ECO:0007669"/>
    <property type="project" value="TreeGrafter"/>
</dbReference>
<dbReference type="RefSeq" id="WP_119767009.1">
    <property type="nucleotide sequence ID" value="NZ_QYUJ01000030.1"/>
</dbReference>
<keyword evidence="5" id="KW-0812">Transmembrane</keyword>
<evidence type="ECO:0000256" key="8">
    <source>
        <dbReference type="SAM" id="SignalP"/>
    </source>
</evidence>
<evidence type="ECO:0000256" key="7">
    <source>
        <dbReference type="ARBA" id="ARBA00023237"/>
    </source>
</evidence>
<comment type="subcellular location">
    <subcellularLocation>
        <location evidence="1">Cell outer membrane</location>
    </subcellularLocation>
</comment>
<proteinExistence type="inferred from homology"/>
<dbReference type="GO" id="GO:0015288">
    <property type="term" value="F:porin activity"/>
    <property type="evidence" value="ECO:0007669"/>
    <property type="project" value="TreeGrafter"/>
</dbReference>
<gene>
    <name evidence="9" type="ORF">D3875_21680</name>
</gene>
<name>A0A418V0D0_9DEIO</name>
<dbReference type="Proteomes" id="UP000286287">
    <property type="component" value="Unassembled WGS sequence"/>
</dbReference>
<evidence type="ECO:0000256" key="2">
    <source>
        <dbReference type="ARBA" id="ARBA00007613"/>
    </source>
</evidence>
<dbReference type="Gene3D" id="1.20.1600.10">
    <property type="entry name" value="Outer membrane efflux proteins (OEP)"/>
    <property type="match status" value="1"/>
</dbReference>
<dbReference type="EMBL" id="QYUJ01000030">
    <property type="protein sequence ID" value="RJF69160.1"/>
    <property type="molecule type" value="Genomic_DNA"/>
</dbReference>